<keyword evidence="1" id="KW-1133">Transmembrane helix</keyword>
<evidence type="ECO:0000313" key="3">
    <source>
        <dbReference type="Proteomes" id="UP000235672"/>
    </source>
</evidence>
<gene>
    <name evidence="2" type="ORF">NA56DRAFT_247402</name>
</gene>
<dbReference type="Proteomes" id="UP000235672">
    <property type="component" value="Unassembled WGS sequence"/>
</dbReference>
<protein>
    <submittedName>
        <fullName evidence="2">Uncharacterized protein</fullName>
    </submittedName>
</protein>
<keyword evidence="3" id="KW-1185">Reference proteome</keyword>
<accession>A0A2J6PW81</accession>
<evidence type="ECO:0000313" key="2">
    <source>
        <dbReference type="EMBL" id="PMD18234.1"/>
    </source>
</evidence>
<keyword evidence="1" id="KW-0472">Membrane</keyword>
<feature type="transmembrane region" description="Helical" evidence="1">
    <location>
        <begin position="20"/>
        <end position="40"/>
    </location>
</feature>
<name>A0A2J6PW81_9HELO</name>
<evidence type="ECO:0000256" key="1">
    <source>
        <dbReference type="SAM" id="Phobius"/>
    </source>
</evidence>
<dbReference type="AlphaFoldDB" id="A0A2J6PW81"/>
<organism evidence="2 3">
    <name type="scientific">Hyaloscypha hepaticicola</name>
    <dbReference type="NCBI Taxonomy" id="2082293"/>
    <lineage>
        <taxon>Eukaryota</taxon>
        <taxon>Fungi</taxon>
        <taxon>Dikarya</taxon>
        <taxon>Ascomycota</taxon>
        <taxon>Pezizomycotina</taxon>
        <taxon>Leotiomycetes</taxon>
        <taxon>Helotiales</taxon>
        <taxon>Hyaloscyphaceae</taxon>
        <taxon>Hyaloscypha</taxon>
    </lineage>
</organism>
<reference evidence="2 3" key="1">
    <citation type="submission" date="2016-05" db="EMBL/GenBank/DDBJ databases">
        <title>A degradative enzymes factory behind the ericoid mycorrhizal symbiosis.</title>
        <authorList>
            <consortium name="DOE Joint Genome Institute"/>
            <person name="Martino E."/>
            <person name="Morin E."/>
            <person name="Grelet G."/>
            <person name="Kuo A."/>
            <person name="Kohler A."/>
            <person name="Daghino S."/>
            <person name="Barry K."/>
            <person name="Choi C."/>
            <person name="Cichocki N."/>
            <person name="Clum A."/>
            <person name="Copeland A."/>
            <person name="Hainaut M."/>
            <person name="Haridas S."/>
            <person name="Labutti K."/>
            <person name="Lindquist E."/>
            <person name="Lipzen A."/>
            <person name="Khouja H.-R."/>
            <person name="Murat C."/>
            <person name="Ohm R."/>
            <person name="Olson A."/>
            <person name="Spatafora J."/>
            <person name="Veneault-Fourrey C."/>
            <person name="Henrissat B."/>
            <person name="Grigoriev I."/>
            <person name="Martin F."/>
            <person name="Perotto S."/>
        </authorList>
    </citation>
    <scope>NUCLEOTIDE SEQUENCE [LARGE SCALE GENOMIC DNA]</scope>
    <source>
        <strain evidence="2 3">UAMH 7357</strain>
    </source>
</reference>
<keyword evidence="1" id="KW-0812">Transmembrane</keyword>
<dbReference type="EMBL" id="KZ613495">
    <property type="protein sequence ID" value="PMD18234.1"/>
    <property type="molecule type" value="Genomic_DNA"/>
</dbReference>
<sequence length="75" mass="8469">MYFSSCWPQHPLEAFLCTDVIAVNLSLLSFELNAILLLLLTLHPFAHLHPACQFANTSMMISGPYSFLLETQSIR</sequence>
<proteinExistence type="predicted"/>